<name>A0A2J0U832_STEMA</name>
<dbReference type="EMBL" id="NEQV01000006">
    <property type="protein sequence ID" value="PJL25481.1"/>
    <property type="molecule type" value="Genomic_DNA"/>
</dbReference>
<dbReference type="AlphaFoldDB" id="A0A2J0U832"/>
<reference evidence="1 2" key="1">
    <citation type="journal article" date="2017" name="Front. Microbiol.">
        <title>Double-Face Meets the Bacterial World: The Opportunistic Pathogen Stenotrophomonas maltophilia.</title>
        <authorList>
            <person name="Lira F."/>
            <person name="Berg G."/>
            <person name="Martinez J.L."/>
        </authorList>
    </citation>
    <scope>NUCLEOTIDE SEQUENCE [LARGE SCALE GENOMIC DNA]</scope>
    <source>
        <strain evidence="1 2">EA1</strain>
    </source>
</reference>
<evidence type="ECO:0000313" key="1">
    <source>
        <dbReference type="EMBL" id="PJL25481.1"/>
    </source>
</evidence>
<protein>
    <submittedName>
        <fullName evidence="1">Uncharacterized protein</fullName>
    </submittedName>
</protein>
<gene>
    <name evidence="1" type="ORF">B9Y64_17885</name>
</gene>
<sequence length="111" mass="12062">MRPRATPTQANRPDVRRWPSLASNEVDFYCRWTWVGDSGMRVPTDAPPAAGSLDPWAMQVNPEALLRATAPPVVLVRTQAGAHNAAVALATLSPTRTDALRASPMTRYSHA</sequence>
<comment type="caution">
    <text evidence="1">The sequence shown here is derived from an EMBL/GenBank/DDBJ whole genome shotgun (WGS) entry which is preliminary data.</text>
</comment>
<evidence type="ECO:0000313" key="2">
    <source>
        <dbReference type="Proteomes" id="UP000230167"/>
    </source>
</evidence>
<organism evidence="1 2">
    <name type="scientific">Stenotrophomonas maltophilia</name>
    <name type="common">Pseudomonas maltophilia</name>
    <name type="synonym">Xanthomonas maltophilia</name>
    <dbReference type="NCBI Taxonomy" id="40324"/>
    <lineage>
        <taxon>Bacteria</taxon>
        <taxon>Pseudomonadati</taxon>
        <taxon>Pseudomonadota</taxon>
        <taxon>Gammaproteobacteria</taxon>
        <taxon>Lysobacterales</taxon>
        <taxon>Lysobacteraceae</taxon>
        <taxon>Stenotrophomonas</taxon>
        <taxon>Stenotrophomonas maltophilia group</taxon>
    </lineage>
</organism>
<accession>A0A2J0U832</accession>
<proteinExistence type="predicted"/>
<dbReference type="Proteomes" id="UP000230167">
    <property type="component" value="Unassembled WGS sequence"/>
</dbReference>